<evidence type="ECO:0000256" key="4">
    <source>
        <dbReference type="ARBA" id="ARBA00022692"/>
    </source>
</evidence>
<evidence type="ECO:0000259" key="14">
    <source>
        <dbReference type="Pfam" id="PF00520"/>
    </source>
</evidence>
<accession>A0A643JZQ0</accession>
<dbReference type="GO" id="GO:0005249">
    <property type="term" value="F:voltage-gated potassium channel activity"/>
    <property type="evidence" value="ECO:0007669"/>
    <property type="project" value="InterPro"/>
</dbReference>
<evidence type="ECO:0000256" key="8">
    <source>
        <dbReference type="ARBA" id="ARBA00022989"/>
    </source>
</evidence>
<keyword evidence="9" id="KW-0406">Ion transport</keyword>
<reference evidence="15" key="1">
    <citation type="submission" date="2019-09" db="EMBL/GenBank/DDBJ databases">
        <title>Genomic analysis of Haloferax sp. CBA1149.</title>
        <authorList>
            <person name="Roh S.W."/>
        </authorList>
    </citation>
    <scope>NUCLEOTIDE SEQUENCE</scope>
    <source>
        <strain evidence="15">CBA1149</strain>
    </source>
</reference>
<evidence type="ECO:0000256" key="13">
    <source>
        <dbReference type="SAM" id="Phobius"/>
    </source>
</evidence>
<keyword evidence="5" id="KW-0631">Potassium channel</keyword>
<feature type="transmembrane region" description="Helical" evidence="13">
    <location>
        <begin position="69"/>
        <end position="93"/>
    </location>
</feature>
<evidence type="ECO:0000313" key="15">
    <source>
        <dbReference type="EMBL" id="KAB1188778.1"/>
    </source>
</evidence>
<dbReference type="EMBL" id="VZUS01000001">
    <property type="protein sequence ID" value="KAB1188778.1"/>
    <property type="molecule type" value="Genomic_DNA"/>
</dbReference>
<evidence type="ECO:0000256" key="2">
    <source>
        <dbReference type="ARBA" id="ARBA00022448"/>
    </source>
</evidence>
<dbReference type="Pfam" id="PF00520">
    <property type="entry name" value="Ion_trans"/>
    <property type="match status" value="1"/>
</dbReference>
<dbReference type="GO" id="GO:0001508">
    <property type="term" value="P:action potential"/>
    <property type="evidence" value="ECO:0007669"/>
    <property type="project" value="TreeGrafter"/>
</dbReference>
<keyword evidence="11" id="KW-0407">Ion channel</keyword>
<dbReference type="InterPro" id="IPR027359">
    <property type="entry name" value="Volt_channel_dom_sf"/>
</dbReference>
<feature type="transmembrane region" description="Helical" evidence="13">
    <location>
        <begin position="258"/>
        <end position="282"/>
    </location>
</feature>
<feature type="domain" description="Ion transport" evidence="14">
    <location>
        <begin position="68"/>
        <end position="287"/>
    </location>
</feature>
<dbReference type="SUPFAM" id="SSF81324">
    <property type="entry name" value="Voltage-gated potassium channels"/>
    <property type="match status" value="1"/>
</dbReference>
<comment type="caution">
    <text evidence="15">The sequence shown here is derived from an EMBL/GenBank/DDBJ whole genome shotgun (WGS) entry which is preliminary data.</text>
</comment>
<name>A0A643JZQ0_9EURY</name>
<gene>
    <name evidence="15" type="ORF">Hfx1149_12325</name>
</gene>
<dbReference type="AlphaFoldDB" id="A0A643JZQ0"/>
<feature type="transmembrane region" description="Helical" evidence="13">
    <location>
        <begin position="229"/>
        <end position="246"/>
    </location>
</feature>
<dbReference type="PANTHER" id="PTHR11537">
    <property type="entry name" value="VOLTAGE-GATED POTASSIUM CHANNEL"/>
    <property type="match status" value="1"/>
</dbReference>
<evidence type="ECO:0000256" key="12">
    <source>
        <dbReference type="SAM" id="MobiDB-lite"/>
    </source>
</evidence>
<evidence type="ECO:0000256" key="7">
    <source>
        <dbReference type="ARBA" id="ARBA00022958"/>
    </source>
</evidence>
<evidence type="ECO:0000256" key="10">
    <source>
        <dbReference type="ARBA" id="ARBA00023136"/>
    </source>
</evidence>
<dbReference type="PANTHER" id="PTHR11537:SF254">
    <property type="entry name" value="POTASSIUM VOLTAGE-GATED CHANNEL PROTEIN SHAB"/>
    <property type="match status" value="1"/>
</dbReference>
<keyword evidence="4 13" id="KW-0812">Transmembrane</keyword>
<keyword evidence="10 13" id="KW-0472">Membrane</keyword>
<dbReference type="PRINTS" id="PR01459">
    <property type="entry name" value="KCNQCHANNEL"/>
</dbReference>
<dbReference type="InterPro" id="IPR028325">
    <property type="entry name" value="VG_K_chnl"/>
</dbReference>
<evidence type="ECO:0000256" key="5">
    <source>
        <dbReference type="ARBA" id="ARBA00022826"/>
    </source>
</evidence>
<keyword evidence="2" id="KW-0813">Transport</keyword>
<sequence length="329" mass="36488">MTTRDTIFVAVREARTESRRIEVGPTRIGSGDIRVYVDISHMSSSTKRRAWRLVDPEMRNRRAQRLENAALVLASLNVVAVVFGSVEPLYSAFSVWFDWFGHVSVLLFTILFVIRLWAVPVKTGSRGSTGRLRFVRRPFVLLDLVVIVGYWFGVLFVPGSIGWVRVLWLARMFNLPRLQRSRIRFRRVLVAQRDDLSIAFIGSGTIALLASTLMFFVERGAQPEAFSSIPAALWWAIVTLTTVGYGDVVPGTPLGRLLGAITTFGGVAFFALPSSILAAGFMDERARERQASNEADDAGTESIHSKLGHSQTRCPHCGEALDSTGTEQV</sequence>
<feature type="transmembrane region" description="Helical" evidence="13">
    <location>
        <begin position="139"/>
        <end position="164"/>
    </location>
</feature>
<keyword evidence="6" id="KW-0851">Voltage-gated channel</keyword>
<evidence type="ECO:0000256" key="1">
    <source>
        <dbReference type="ARBA" id="ARBA00004141"/>
    </source>
</evidence>
<feature type="transmembrane region" description="Helical" evidence="13">
    <location>
        <begin position="99"/>
        <end position="118"/>
    </location>
</feature>
<evidence type="ECO:0000256" key="3">
    <source>
        <dbReference type="ARBA" id="ARBA00022538"/>
    </source>
</evidence>
<keyword evidence="3" id="KW-0633">Potassium transport</keyword>
<keyword evidence="7" id="KW-0630">Potassium</keyword>
<evidence type="ECO:0000256" key="11">
    <source>
        <dbReference type="ARBA" id="ARBA00023303"/>
    </source>
</evidence>
<evidence type="ECO:0000256" key="9">
    <source>
        <dbReference type="ARBA" id="ARBA00023065"/>
    </source>
</evidence>
<proteinExistence type="predicted"/>
<evidence type="ECO:0000256" key="6">
    <source>
        <dbReference type="ARBA" id="ARBA00022882"/>
    </source>
</evidence>
<dbReference type="GO" id="GO:0008076">
    <property type="term" value="C:voltage-gated potassium channel complex"/>
    <property type="evidence" value="ECO:0007669"/>
    <property type="project" value="InterPro"/>
</dbReference>
<comment type="subcellular location">
    <subcellularLocation>
        <location evidence="1">Membrane</location>
        <topology evidence="1">Multi-pass membrane protein</topology>
    </subcellularLocation>
</comment>
<feature type="region of interest" description="Disordered" evidence="12">
    <location>
        <begin position="288"/>
        <end position="329"/>
    </location>
</feature>
<protein>
    <submittedName>
        <fullName evidence="15">Ion transporter</fullName>
    </submittedName>
</protein>
<dbReference type="Gene3D" id="1.20.120.350">
    <property type="entry name" value="Voltage-gated potassium channels. Chain C"/>
    <property type="match status" value="1"/>
</dbReference>
<dbReference type="InterPro" id="IPR003937">
    <property type="entry name" value="K_chnl_volt-dep_KCNQ"/>
</dbReference>
<dbReference type="PRINTS" id="PR00169">
    <property type="entry name" value="KCHANNEL"/>
</dbReference>
<dbReference type="InterPro" id="IPR005821">
    <property type="entry name" value="Ion_trans_dom"/>
</dbReference>
<keyword evidence="8 13" id="KW-1133">Transmembrane helix</keyword>
<feature type="transmembrane region" description="Helical" evidence="13">
    <location>
        <begin position="196"/>
        <end position="217"/>
    </location>
</feature>
<dbReference type="Gene3D" id="1.10.287.70">
    <property type="match status" value="1"/>
</dbReference>
<organism evidence="15">
    <name type="scientific">Haloferax sp. CBA1149</name>
    <dbReference type="NCBI Taxonomy" id="2650753"/>
    <lineage>
        <taxon>Archaea</taxon>
        <taxon>Methanobacteriati</taxon>
        <taxon>Methanobacteriota</taxon>
        <taxon>Stenosarchaea group</taxon>
        <taxon>Halobacteria</taxon>
        <taxon>Halobacteriales</taxon>
        <taxon>Haloferacaceae</taxon>
        <taxon>Haloferax</taxon>
    </lineage>
</organism>